<evidence type="ECO:0000313" key="1">
    <source>
        <dbReference type="EMBL" id="EUA65844.1"/>
    </source>
</evidence>
<dbReference type="AlphaFoldDB" id="X8DBX6"/>
<proteinExistence type="predicted"/>
<gene>
    <name evidence="1" type="ORF">I553_3886</name>
</gene>
<accession>X8DBX6</accession>
<reference evidence="1" key="1">
    <citation type="submission" date="2014-01" db="EMBL/GenBank/DDBJ databases">
        <authorList>
            <person name="Brown-Elliot B."/>
            <person name="Wallace R."/>
            <person name="Lenaerts A."/>
            <person name="Ordway D."/>
            <person name="DeGroote M.A."/>
            <person name="Parker T."/>
            <person name="Sizemore C."/>
            <person name="Tallon L.J."/>
            <person name="Sadzewicz L.K."/>
            <person name="Sengamalay N."/>
            <person name="Fraser C.M."/>
            <person name="Hine E."/>
            <person name="Shefchek K.A."/>
            <person name="Das S.P."/>
            <person name="Tettelin H."/>
        </authorList>
    </citation>
    <scope>NUCLEOTIDE SEQUENCE [LARGE SCALE GENOMIC DNA]</scope>
    <source>
        <strain evidence="1">4042</strain>
    </source>
</reference>
<protein>
    <submittedName>
        <fullName evidence="1">Uncharacterized protein</fullName>
    </submittedName>
</protein>
<name>X8DBX6_MYCXE</name>
<dbReference type="PATRIC" id="fig|1299334.3.peg.2100"/>
<organism evidence="1">
    <name type="scientific">Mycobacterium xenopi 4042</name>
    <dbReference type="NCBI Taxonomy" id="1299334"/>
    <lineage>
        <taxon>Bacteria</taxon>
        <taxon>Bacillati</taxon>
        <taxon>Actinomycetota</taxon>
        <taxon>Actinomycetes</taxon>
        <taxon>Mycobacteriales</taxon>
        <taxon>Mycobacteriaceae</taxon>
        <taxon>Mycobacterium</taxon>
    </lineage>
</organism>
<comment type="caution">
    <text evidence="1">The sequence shown here is derived from an EMBL/GenBank/DDBJ whole genome shotgun (WGS) entry which is preliminary data.</text>
</comment>
<sequence length="45" mass="5173">MERTAGTPLSALRRGVPVASVNWLWTHLPMRLRYNRFARAGYSRG</sequence>
<dbReference type="EMBL" id="JAOB01000025">
    <property type="protein sequence ID" value="EUA65844.1"/>
    <property type="molecule type" value="Genomic_DNA"/>
</dbReference>